<dbReference type="EMBL" id="CAJNOQ010034842">
    <property type="protein sequence ID" value="CAF1596737.1"/>
    <property type="molecule type" value="Genomic_DNA"/>
</dbReference>
<name>A0A816AEU7_9BILA</name>
<dbReference type="GO" id="GO:0005581">
    <property type="term" value="C:collagen trimer"/>
    <property type="evidence" value="ECO:0007669"/>
    <property type="project" value="UniProtKB-KW"/>
</dbReference>
<dbReference type="GO" id="GO:0005201">
    <property type="term" value="F:extracellular matrix structural constituent"/>
    <property type="evidence" value="ECO:0007669"/>
    <property type="project" value="InterPro"/>
</dbReference>
<dbReference type="Pfam" id="PF01410">
    <property type="entry name" value="COLFI"/>
    <property type="match status" value="1"/>
</dbReference>
<dbReference type="Proteomes" id="UP000663829">
    <property type="component" value="Unassembled WGS sequence"/>
</dbReference>
<dbReference type="PROSITE" id="PS51461">
    <property type="entry name" value="NC1_FIB"/>
    <property type="match status" value="1"/>
</dbReference>
<feature type="domain" description="Fibrillar collagen NC1" evidence="4">
    <location>
        <begin position="1"/>
        <end position="48"/>
    </location>
</feature>
<feature type="non-terminal residue" evidence="5">
    <location>
        <position position="1"/>
    </location>
</feature>
<reference evidence="5" key="1">
    <citation type="submission" date="2021-02" db="EMBL/GenBank/DDBJ databases">
        <authorList>
            <person name="Nowell W R."/>
        </authorList>
    </citation>
    <scope>NUCLEOTIDE SEQUENCE</scope>
</reference>
<evidence type="ECO:0000313" key="6">
    <source>
        <dbReference type="EMBL" id="CAF4471866.1"/>
    </source>
</evidence>
<dbReference type="InterPro" id="IPR000885">
    <property type="entry name" value="Fib_collagen_C"/>
</dbReference>
<gene>
    <name evidence="5" type="ORF">GPM918_LOCUS42143</name>
    <name evidence="6" type="ORF">SRO942_LOCUS43332</name>
</gene>
<evidence type="ECO:0000313" key="7">
    <source>
        <dbReference type="Proteomes" id="UP000663829"/>
    </source>
</evidence>
<comment type="caution">
    <text evidence="5">The sequence shown here is derived from an EMBL/GenBank/DDBJ whole genome shotgun (WGS) entry which is preliminary data.</text>
</comment>
<proteinExistence type="predicted"/>
<dbReference type="GO" id="GO:0005576">
    <property type="term" value="C:extracellular region"/>
    <property type="evidence" value="ECO:0007669"/>
    <property type="project" value="UniProtKB-SubCell"/>
</dbReference>
<evidence type="ECO:0000259" key="4">
    <source>
        <dbReference type="PROSITE" id="PS51461"/>
    </source>
</evidence>
<dbReference type="AlphaFoldDB" id="A0A816AEU7"/>
<evidence type="ECO:0000313" key="5">
    <source>
        <dbReference type="EMBL" id="CAF1596737.1"/>
    </source>
</evidence>
<organism evidence="5 7">
    <name type="scientific">Didymodactylos carnosus</name>
    <dbReference type="NCBI Taxonomy" id="1234261"/>
    <lineage>
        <taxon>Eukaryota</taxon>
        <taxon>Metazoa</taxon>
        <taxon>Spiralia</taxon>
        <taxon>Gnathifera</taxon>
        <taxon>Rotifera</taxon>
        <taxon>Eurotatoria</taxon>
        <taxon>Bdelloidea</taxon>
        <taxon>Philodinida</taxon>
        <taxon>Philodinidae</taxon>
        <taxon>Didymodactylos</taxon>
    </lineage>
</organism>
<evidence type="ECO:0000256" key="1">
    <source>
        <dbReference type="ARBA" id="ARBA00004613"/>
    </source>
</evidence>
<evidence type="ECO:0000256" key="3">
    <source>
        <dbReference type="ARBA" id="ARBA00023119"/>
    </source>
</evidence>
<keyword evidence="2" id="KW-0964">Secreted</keyword>
<keyword evidence="7" id="KW-1185">Reference proteome</keyword>
<sequence>HRKNSLSQTIVSVATTKAVRLPIVDIEIIDFGQKDQEIGIDIGPVCFA</sequence>
<accession>A0A816AEU7</accession>
<evidence type="ECO:0000256" key="2">
    <source>
        <dbReference type="ARBA" id="ARBA00022525"/>
    </source>
</evidence>
<dbReference type="Gene3D" id="2.60.120.1000">
    <property type="match status" value="1"/>
</dbReference>
<dbReference type="EMBL" id="CAJOBC010101156">
    <property type="protein sequence ID" value="CAF4471866.1"/>
    <property type="molecule type" value="Genomic_DNA"/>
</dbReference>
<keyword evidence="3" id="KW-0176">Collagen</keyword>
<comment type="subcellular location">
    <subcellularLocation>
        <location evidence="1">Secreted</location>
    </subcellularLocation>
</comment>
<dbReference type="OrthoDB" id="8939548at2759"/>
<protein>
    <recommendedName>
        <fullName evidence="4">Fibrillar collagen NC1 domain-containing protein</fullName>
    </recommendedName>
</protein>
<dbReference type="Proteomes" id="UP000681722">
    <property type="component" value="Unassembled WGS sequence"/>
</dbReference>